<dbReference type="Gene3D" id="3.80.10.10">
    <property type="entry name" value="Ribonuclease Inhibitor"/>
    <property type="match status" value="1"/>
</dbReference>
<sequence length="1302" mass="141551">MMEECARADDLRTTSSTSSSPAAAAAAVPFFQSHLLCDNRAVRCNTHQPQHFTWRLITCDDHAFWSVDAASMEGIHGVDVSWLHHPQKSPKATADARKATPAPSSTPNTPAPPREQQNGHNPPAPRSPLQQAAPDGARSSYFPRAVTTPTPLEPVKDTTAAHPSTPTAASTRTTRRPGLLSRSSSEKLSSDGKTMPRRTSWLNKISSNFSSTPTASPTTGGAQATPPPSTAAVGSVPAAAGAANNVNGGPTEGAEPHVPLRPKESSSNFFSNLTRKLSAGQSNVAPKVQAKGGMCARRVLNIDPNRERCLLSEVDVSRLRKVSFCVDVEIAGGPKYHDEEDEEEKKQRKKDFKLKERAEGEALKHPQARREDVDEKADAELNSKSKALPIPSKPNTEHPDHAGTPSVGSVSPPIGSVDEKDGMTRKKEKKKRSEEERKERKEKRRRRAEENGSIPVELSMDADASSPPGKPPIPTTTTAPPVDASRQDRPTTDPVRIYRRCCQLRETPILKRITEQLMSPTCCVPHEPGVVHCLNLTGSRLQLADMVTLGDWLAVVPVKKLLLEDADLSDEGLRCILAGLLAATKPQPTRRKSTTPKHRQGVEARSYQERSGVVEKLTLKNNPRITRVGWKHISLFLYMCRSIKAIDMSMIRFPASIPSSAHETLDQGSQLATVSQTSDADTAEILYKCLSQRLGGDKLEELIVSECGLTASHIRKIVDAAIMCGINRLGFAGNHLDDEGLQHILHWLRSGVCGGLDLGGNDLRGKLDSIAEALSARGGTPCWGLSFAGCNLDSASVKVLFPALVKLPDFRFIDLSHNPDLCGQDNETISLLRRYIGQLKYLKRIHLADVGMSPKQAIALADVLPEGPLLAHINILENPELSALANAKEEGDQEEACALYASYMAAVRVSNTLICIDIDVPSPDNSEVVKALAKQVVAYSLRNMEQFAIAEATDTSTFATTNAMTSMSEPHGGEKQIKEVAVPDVLMHLVGHVDGYPENHDNDDPAPDGDYIVGGTGVVKALQYVLGEKANDLRRSSVPTSSGNRPSRPGSSAGLVGDEEQRGKAKKMSKNLLDSARKIRARLQPALAKEATSGDEMAYRRLSFLDQTLQSMIQRFEEEYPETRLAPPSPKAASTASSADLPVVPALQTADAGDRVSDDDEEPDYDEAATFRPAVSRHSSDVSLAARALGMEEGHLHRLGQRMRREVVDSPVTSAVEDNIDIRWSKEEEVARLNALRVQLEGISGPELKSLVEHDGWDSALRKVGANMNDLRTIQEQDPKGWEDFKEAQLKARMNVAQDSRS</sequence>
<name>A0A2G5ICX2_CERBT</name>
<feature type="region of interest" description="Disordered" evidence="1">
    <location>
        <begin position="1"/>
        <end position="21"/>
    </location>
</feature>
<feature type="region of interest" description="Disordered" evidence="1">
    <location>
        <begin position="336"/>
        <end position="492"/>
    </location>
</feature>
<comment type="caution">
    <text evidence="2">The sequence shown here is derived from an EMBL/GenBank/DDBJ whole genome shotgun (WGS) entry which is preliminary data.</text>
</comment>
<feature type="compositionally biased region" description="Low complexity" evidence="1">
    <location>
        <begin position="99"/>
        <end position="108"/>
    </location>
</feature>
<dbReference type="SUPFAM" id="SSF52047">
    <property type="entry name" value="RNI-like"/>
    <property type="match status" value="1"/>
</dbReference>
<feature type="compositionally biased region" description="Basic and acidic residues" evidence="1">
    <location>
        <begin position="1"/>
        <end position="12"/>
    </location>
</feature>
<evidence type="ECO:0000256" key="1">
    <source>
        <dbReference type="SAM" id="MobiDB-lite"/>
    </source>
</evidence>
<feature type="compositionally biased region" description="Basic and acidic residues" evidence="1">
    <location>
        <begin position="417"/>
        <end position="439"/>
    </location>
</feature>
<dbReference type="PANTHER" id="PTHR24216">
    <property type="entry name" value="PAXILLIN-RELATED"/>
    <property type="match status" value="1"/>
</dbReference>
<evidence type="ECO:0000313" key="2">
    <source>
        <dbReference type="EMBL" id="PIB02600.1"/>
    </source>
</evidence>
<feature type="region of interest" description="Disordered" evidence="1">
    <location>
        <begin position="1032"/>
        <end position="1070"/>
    </location>
</feature>
<feature type="compositionally biased region" description="Basic and acidic residues" evidence="1">
    <location>
        <begin position="353"/>
        <end position="383"/>
    </location>
</feature>
<gene>
    <name evidence="2" type="ORF">CB0940_01314</name>
</gene>
<dbReference type="OrthoDB" id="8436363at2759"/>
<feature type="compositionally biased region" description="Polar residues" evidence="1">
    <location>
        <begin position="200"/>
        <end position="209"/>
    </location>
</feature>
<feature type="compositionally biased region" description="Low complexity" evidence="1">
    <location>
        <begin position="158"/>
        <end position="183"/>
    </location>
</feature>
<feature type="region of interest" description="Disordered" evidence="1">
    <location>
        <begin position="1122"/>
        <end position="1143"/>
    </location>
</feature>
<feature type="compositionally biased region" description="Low complexity" evidence="1">
    <location>
        <begin position="210"/>
        <end position="249"/>
    </location>
</feature>
<reference evidence="2 3" key="1">
    <citation type="submission" date="2015-10" db="EMBL/GenBank/DDBJ databases">
        <title>The cercosporin biosynthetic gene cluster was horizontally transferred to several fungal lineages and shown to be expanded in Cercospora beticola based on microsynteny with recipient genomes.</title>
        <authorList>
            <person name="De Jonge R."/>
            <person name="Ebert M.K."/>
            <person name="Suttle J.C."/>
            <person name="Jurick Ii W.M."/>
            <person name="Secor G.A."/>
            <person name="Thomma B.P."/>
            <person name="Van De Peer Y."/>
            <person name="Bolton M.D."/>
        </authorList>
    </citation>
    <scope>NUCLEOTIDE SEQUENCE [LARGE SCALE GENOMIC DNA]</scope>
    <source>
        <strain evidence="2 3">09-40</strain>
    </source>
</reference>
<organism evidence="2 3">
    <name type="scientific">Cercospora beticola</name>
    <name type="common">Sugarbeet leaf spot fungus</name>
    <dbReference type="NCBI Taxonomy" id="122368"/>
    <lineage>
        <taxon>Eukaryota</taxon>
        <taxon>Fungi</taxon>
        <taxon>Dikarya</taxon>
        <taxon>Ascomycota</taxon>
        <taxon>Pezizomycotina</taxon>
        <taxon>Dothideomycetes</taxon>
        <taxon>Dothideomycetidae</taxon>
        <taxon>Mycosphaerellales</taxon>
        <taxon>Mycosphaerellaceae</taxon>
        <taxon>Cercospora</taxon>
    </lineage>
</organism>
<accession>A0A2G5ICX2</accession>
<protein>
    <recommendedName>
        <fullName evidence="4">RNI-like protein</fullName>
    </recommendedName>
</protein>
<dbReference type="EMBL" id="LKMD01000100">
    <property type="protein sequence ID" value="PIB02600.1"/>
    <property type="molecule type" value="Genomic_DNA"/>
</dbReference>
<dbReference type="PANTHER" id="PTHR24216:SF65">
    <property type="entry name" value="PAXILLIN-LIKE PROTEIN 1"/>
    <property type="match status" value="1"/>
</dbReference>
<evidence type="ECO:0000313" key="3">
    <source>
        <dbReference type="Proteomes" id="UP000230605"/>
    </source>
</evidence>
<feature type="region of interest" description="Disordered" evidence="1">
    <location>
        <begin position="86"/>
        <end position="268"/>
    </location>
</feature>
<proteinExistence type="predicted"/>
<dbReference type="Proteomes" id="UP000230605">
    <property type="component" value="Chromosome 1"/>
</dbReference>
<dbReference type="InterPro" id="IPR032675">
    <property type="entry name" value="LRR_dom_sf"/>
</dbReference>
<feature type="compositionally biased region" description="Low complexity" evidence="1">
    <location>
        <begin position="403"/>
        <end position="416"/>
    </location>
</feature>
<evidence type="ECO:0008006" key="4">
    <source>
        <dbReference type="Google" id="ProtNLM"/>
    </source>
</evidence>
<feature type="compositionally biased region" description="Low complexity" evidence="1">
    <location>
        <begin position="1041"/>
        <end position="1052"/>
    </location>
</feature>